<evidence type="ECO:0000256" key="2">
    <source>
        <dbReference type="ARBA" id="ARBA00022771"/>
    </source>
</evidence>
<keyword evidence="3" id="KW-0862">Zinc</keyword>
<feature type="compositionally biased region" description="Acidic residues" evidence="4">
    <location>
        <begin position="36"/>
        <end position="46"/>
    </location>
</feature>
<dbReference type="PANTHER" id="PTHR46632:SF16">
    <property type="entry name" value="E3 UBIQUITIN-PROTEIN LIGASE SINA-LIKE 10"/>
    <property type="match status" value="1"/>
</dbReference>
<evidence type="ECO:0000259" key="5">
    <source>
        <dbReference type="Pfam" id="PF21362"/>
    </source>
</evidence>
<keyword evidence="1" id="KW-0479">Metal-binding</keyword>
<keyword evidence="2" id="KW-0863">Zinc-finger</keyword>
<protein>
    <recommendedName>
        <fullName evidence="5">E3 ubiquitin-protein ligase Sina-like RING finger domain-containing protein</fullName>
    </recommendedName>
</protein>
<sequence length="141" mass="15637">MARSSSNGDSDETIRSRSKRAREDEGDFNFDALIGAEEEEEEEEPNNEPQVHEQQEGSHVVVTLTDPELFDCPICYEPLTIPVYQCDQNSHIACSSCRTKINNNVPPVLGSTGSIVAQQSRRLSNQSQHPAKTCSMDAKNL</sequence>
<dbReference type="Pfam" id="PF21362">
    <property type="entry name" value="Sina_RING"/>
    <property type="match status" value="1"/>
</dbReference>
<evidence type="ECO:0000256" key="3">
    <source>
        <dbReference type="ARBA" id="ARBA00022833"/>
    </source>
</evidence>
<accession>A0A5H2XS79</accession>
<evidence type="ECO:0000313" key="6">
    <source>
        <dbReference type="EMBL" id="BBN68995.1"/>
    </source>
</evidence>
<organism evidence="6">
    <name type="scientific">Prunus dulcis</name>
    <name type="common">Almond</name>
    <name type="synonym">Amygdalus dulcis</name>
    <dbReference type="NCBI Taxonomy" id="3755"/>
    <lineage>
        <taxon>Eukaryota</taxon>
        <taxon>Viridiplantae</taxon>
        <taxon>Streptophyta</taxon>
        <taxon>Embryophyta</taxon>
        <taxon>Tracheophyta</taxon>
        <taxon>Spermatophyta</taxon>
        <taxon>Magnoliopsida</taxon>
        <taxon>eudicotyledons</taxon>
        <taxon>Gunneridae</taxon>
        <taxon>Pentapetalae</taxon>
        <taxon>rosids</taxon>
        <taxon>fabids</taxon>
        <taxon>Rosales</taxon>
        <taxon>Rosaceae</taxon>
        <taxon>Amygdaloideae</taxon>
        <taxon>Amygdaleae</taxon>
        <taxon>Prunus</taxon>
    </lineage>
</organism>
<feature type="domain" description="E3 ubiquitin-protein ligase Sina-like RING finger" evidence="5">
    <location>
        <begin position="72"/>
        <end position="102"/>
    </location>
</feature>
<dbReference type="InterPro" id="IPR049548">
    <property type="entry name" value="Sina-like_RING"/>
</dbReference>
<proteinExistence type="predicted"/>
<dbReference type="EMBL" id="AP021019">
    <property type="protein sequence ID" value="BBN68995.1"/>
    <property type="molecule type" value="Genomic_DNA"/>
</dbReference>
<feature type="region of interest" description="Disordered" evidence="4">
    <location>
        <begin position="121"/>
        <end position="141"/>
    </location>
</feature>
<dbReference type="AlphaFoldDB" id="A0A5H2XS79"/>
<feature type="region of interest" description="Disordered" evidence="4">
    <location>
        <begin position="1"/>
        <end position="59"/>
    </location>
</feature>
<dbReference type="InterPro" id="IPR044286">
    <property type="entry name" value="SINL_plant"/>
</dbReference>
<name>A0A5H2XS79_PRUDU</name>
<dbReference type="GO" id="GO:0008270">
    <property type="term" value="F:zinc ion binding"/>
    <property type="evidence" value="ECO:0007669"/>
    <property type="project" value="UniProtKB-KW"/>
</dbReference>
<evidence type="ECO:0000256" key="4">
    <source>
        <dbReference type="SAM" id="MobiDB-lite"/>
    </source>
</evidence>
<dbReference type="CDD" id="cd16571">
    <property type="entry name" value="RING-HC_SIAHs"/>
    <property type="match status" value="1"/>
</dbReference>
<feature type="compositionally biased region" description="Polar residues" evidence="4">
    <location>
        <begin position="121"/>
        <end position="130"/>
    </location>
</feature>
<gene>
    <name evidence="6" type="ORF">Prudu_682S000700</name>
</gene>
<evidence type="ECO:0000256" key="1">
    <source>
        <dbReference type="ARBA" id="ARBA00022723"/>
    </source>
</evidence>
<reference evidence="6" key="1">
    <citation type="journal article" date="2019" name="Science">
        <title>Mutation of a bHLH transcription factor allowed almond domestication.</title>
        <authorList>
            <person name="Sanchez-Perez R."/>
            <person name="Pavan S."/>
            <person name="Mazzeo R."/>
            <person name="Moldovan C."/>
            <person name="Aiese Cigliano R."/>
            <person name="Del Cueto J."/>
            <person name="Ricciardi F."/>
            <person name="Lotti C."/>
            <person name="Ricciardi L."/>
            <person name="Dicenta F."/>
            <person name="Lopez-Marques R.L."/>
            <person name="Lindberg Moller B."/>
        </authorList>
    </citation>
    <scope>NUCLEOTIDE SEQUENCE</scope>
</reference>
<dbReference type="PANTHER" id="PTHR46632">
    <property type="entry name" value="E3 UBIQUITIN-PROTEIN LIGASE SINA-LIKE 4"/>
    <property type="match status" value="1"/>
</dbReference>